<dbReference type="EMBL" id="MUHG01000031">
    <property type="protein sequence ID" value="OXB15880.1"/>
    <property type="molecule type" value="Genomic_DNA"/>
</dbReference>
<dbReference type="Proteomes" id="UP000180252">
    <property type="component" value="Unassembled WGS sequence"/>
</dbReference>
<dbReference type="GO" id="GO:0006508">
    <property type="term" value="P:proteolysis"/>
    <property type="evidence" value="ECO:0007669"/>
    <property type="project" value="InterPro"/>
</dbReference>
<reference evidence="3" key="1">
    <citation type="submission" date="2016-09" db="EMBL/GenBank/DDBJ databases">
        <authorList>
            <person name="Capua I."/>
            <person name="De Benedictis P."/>
            <person name="Joannis T."/>
            <person name="Lombin L.H."/>
            <person name="Cattoli G."/>
        </authorList>
    </citation>
    <scope>NUCLEOTIDE SEQUENCE [LARGE SCALE GENOMIC DNA]</scope>
    <source>
        <strain evidence="3">MSU</strain>
    </source>
</reference>
<feature type="domain" description="Peptidase S9 prolyl oligopeptidase catalytic" evidence="2">
    <location>
        <begin position="647"/>
        <end position="825"/>
    </location>
</feature>
<dbReference type="PANTHER" id="PTHR42776:SF27">
    <property type="entry name" value="DIPEPTIDYL PEPTIDASE FAMILY MEMBER 6"/>
    <property type="match status" value="1"/>
</dbReference>
<evidence type="ECO:0000259" key="2">
    <source>
        <dbReference type="Pfam" id="PF00326"/>
    </source>
</evidence>
<dbReference type="Pfam" id="PF00326">
    <property type="entry name" value="Peptidase_S9"/>
    <property type="match status" value="1"/>
</dbReference>
<protein>
    <recommendedName>
        <fullName evidence="2">Peptidase S9 prolyl oligopeptidase catalytic domain-containing protein</fullName>
    </recommendedName>
</protein>
<dbReference type="Proteomes" id="UP000198319">
    <property type="component" value="Unassembled WGS sequence"/>
</dbReference>
<gene>
    <name evidence="4" type="ORF">B0A71_19920</name>
    <name evidence="3" type="ORF">BHE19_17895</name>
</gene>
<name>A0A1S1J1J6_9FLAO</name>
<sequence>MGQARQMTHATEEDYSRWGTLELKSISEKGKWISFEMRYENAMDTLFLCNTLTNKTYEFPKGKNGKFADEKIFAYLDAKSNLHLFNLNSLKTADLKNAANYELPLGGKFFVTSSAEKNKCRLLILYNDNGIVLDTVQGITEYVMNSHGDALLYTSKKNNFYQSGIINFGNYHQVIIAEKIPYRLVKPTWQDNEHNAAFLSIRDSVSNKTVLHYYRARDSMLFSFNWNDKKPGTDLIINPKLPLQISKDGKKVFFTLKREADSKSKNETVEIWNGNDKSLYPGRHKTENAAETPKKMVWYPETDSFLLLNDNGYSNFGITGRQDFAIIFNKNPYGLQDKYYEEADFYLKELTSGSTIPFLKKQSIDPAQMKFDPSSNRILYYREKNWWIFNPIEGKHLNLTEKTKISWDNDSEPSIRSQFGPYGCAGWSNDGKNILLYDQYDIWMVAADGSYSRRLTKGREKNISFRLNNPSLNNIFSMAEDLILQSRNMKDHSTGYHVLSFKSGEKLIISGSRKFEQLLQSQNNIFAYTSQNYNKPPQIELKKNGANPSVLFESNLQVKEYRYGKSEMVYHRDTAGEKVKSALIYPAGFDSSKKYPMIVYIYENMSNLVKNYQNPSLQSSIGFNITNYTLNGYFVLLPDIFYKKGNPGISALESVKAAVNAVLRKGSIDRNRVGLYGHSFGGYEANFIISQTGLFAAAASGAGISDIIGYYFNISKNGIAQSEMWRFESQQYRMGNSLFEEKEKYLKNNPLLNADKVNTPLLLWSGKEDRVVPYTQSVSYYLALRRMKKPTVMLIYPKEDHNIKKVDNQADLSRRMMEWFDYFLKDKKTAQWISEGTSGD</sequence>
<dbReference type="Gene3D" id="2.120.10.30">
    <property type="entry name" value="TolB, C-terminal domain"/>
    <property type="match status" value="1"/>
</dbReference>
<dbReference type="STRING" id="1278819.BHE19_17895"/>
<dbReference type="InterPro" id="IPR001375">
    <property type="entry name" value="Peptidase_S9_cat"/>
</dbReference>
<comment type="caution">
    <text evidence="3">The sequence shown here is derived from an EMBL/GenBank/DDBJ whole genome shotgun (WGS) entry which is preliminary data.</text>
</comment>
<reference evidence="4 6" key="3">
    <citation type="submission" date="2016-11" db="EMBL/GenBank/DDBJ databases">
        <title>Whole genomes of Flavobacteriaceae.</title>
        <authorList>
            <person name="Stine C."/>
            <person name="Li C."/>
            <person name="Tadesse D."/>
        </authorList>
    </citation>
    <scope>NUCLEOTIDE SEQUENCE [LARGE SCALE GENOMIC DNA]</scope>
    <source>
        <strain evidence="4 6">ATCC BAA-2541</strain>
    </source>
</reference>
<proteinExistence type="predicted"/>
<keyword evidence="6" id="KW-1185">Reference proteome</keyword>
<evidence type="ECO:0000256" key="1">
    <source>
        <dbReference type="ARBA" id="ARBA00022801"/>
    </source>
</evidence>
<evidence type="ECO:0000313" key="4">
    <source>
        <dbReference type="EMBL" id="OXB15880.1"/>
    </source>
</evidence>
<dbReference type="AlphaFoldDB" id="A0A1S1J1J6"/>
<dbReference type="EMBL" id="MIKE01000027">
    <property type="protein sequence ID" value="OHT43650.1"/>
    <property type="molecule type" value="Genomic_DNA"/>
</dbReference>
<keyword evidence="1" id="KW-0378">Hydrolase</keyword>
<reference evidence="5" key="2">
    <citation type="submission" date="2016-09" db="EMBL/GenBank/DDBJ databases">
        <authorList>
            <person name="Chen S."/>
            <person name="Walker E."/>
        </authorList>
    </citation>
    <scope>NUCLEOTIDE SEQUENCE [LARGE SCALE GENOMIC DNA]</scope>
    <source>
        <strain evidence="5">MSU</strain>
    </source>
</reference>
<dbReference type="Gene3D" id="3.40.50.1820">
    <property type="entry name" value="alpha/beta hydrolase"/>
    <property type="match status" value="1"/>
</dbReference>
<dbReference type="GO" id="GO:0004252">
    <property type="term" value="F:serine-type endopeptidase activity"/>
    <property type="evidence" value="ECO:0007669"/>
    <property type="project" value="TreeGrafter"/>
</dbReference>
<evidence type="ECO:0000313" key="3">
    <source>
        <dbReference type="EMBL" id="OHT43650.1"/>
    </source>
</evidence>
<dbReference type="SUPFAM" id="SSF82171">
    <property type="entry name" value="DPP6 N-terminal domain-like"/>
    <property type="match status" value="1"/>
</dbReference>
<dbReference type="SUPFAM" id="SSF53474">
    <property type="entry name" value="alpha/beta-Hydrolases"/>
    <property type="match status" value="1"/>
</dbReference>
<dbReference type="InterPro" id="IPR029058">
    <property type="entry name" value="AB_hydrolase_fold"/>
</dbReference>
<evidence type="ECO:0000313" key="5">
    <source>
        <dbReference type="Proteomes" id="UP000180252"/>
    </source>
</evidence>
<dbReference type="InterPro" id="IPR011042">
    <property type="entry name" value="6-blade_b-propeller_TolB-like"/>
</dbReference>
<accession>A0A1S1J1J6</accession>
<dbReference type="PANTHER" id="PTHR42776">
    <property type="entry name" value="SERINE PEPTIDASE S9 FAMILY MEMBER"/>
    <property type="match status" value="1"/>
</dbReference>
<organism evidence="3 5">
    <name type="scientific">Flavobacterium tructae</name>
    <dbReference type="NCBI Taxonomy" id="1114873"/>
    <lineage>
        <taxon>Bacteria</taxon>
        <taxon>Pseudomonadati</taxon>
        <taxon>Bacteroidota</taxon>
        <taxon>Flavobacteriia</taxon>
        <taxon>Flavobacteriales</taxon>
        <taxon>Flavobacteriaceae</taxon>
        <taxon>Flavobacterium</taxon>
    </lineage>
</organism>
<evidence type="ECO:0000313" key="6">
    <source>
        <dbReference type="Proteomes" id="UP000198319"/>
    </source>
</evidence>